<proteinExistence type="predicted"/>
<protein>
    <submittedName>
        <fullName evidence="3">Uncharacterized protein</fullName>
    </submittedName>
</protein>
<accession>A0A4P9XNA3</accession>
<evidence type="ECO:0000313" key="3">
    <source>
        <dbReference type="EMBL" id="RKP07302.1"/>
    </source>
</evidence>
<evidence type="ECO:0000313" key="4">
    <source>
        <dbReference type="Proteomes" id="UP000271241"/>
    </source>
</evidence>
<gene>
    <name evidence="3" type="ORF">THASP1DRAFT_30876</name>
</gene>
<dbReference type="AlphaFoldDB" id="A0A4P9XNA3"/>
<evidence type="ECO:0000256" key="1">
    <source>
        <dbReference type="SAM" id="MobiDB-lite"/>
    </source>
</evidence>
<evidence type="ECO:0000256" key="2">
    <source>
        <dbReference type="SAM" id="Phobius"/>
    </source>
</evidence>
<feature type="region of interest" description="Disordered" evidence="1">
    <location>
        <begin position="64"/>
        <end position="92"/>
    </location>
</feature>
<keyword evidence="4" id="KW-1185">Reference proteome</keyword>
<keyword evidence="2" id="KW-0472">Membrane</keyword>
<dbReference type="EMBL" id="KZ992738">
    <property type="protein sequence ID" value="RKP07302.1"/>
    <property type="molecule type" value="Genomic_DNA"/>
</dbReference>
<sequence length="92" mass="10313">MSSNKATFIEEEDEGFDLQLLSIYLMGIAAVIGLLYWAKNKYLPAVKPAPVKVSASAAPKDPKELDLDWIPPHHLQNQRGSSRSPKPRKRKN</sequence>
<name>A0A4P9XNA3_9FUNG</name>
<dbReference type="Proteomes" id="UP000271241">
    <property type="component" value="Unassembled WGS sequence"/>
</dbReference>
<feature type="transmembrane region" description="Helical" evidence="2">
    <location>
        <begin position="20"/>
        <end position="38"/>
    </location>
</feature>
<organism evidence="3 4">
    <name type="scientific">Thamnocephalis sphaerospora</name>
    <dbReference type="NCBI Taxonomy" id="78915"/>
    <lineage>
        <taxon>Eukaryota</taxon>
        <taxon>Fungi</taxon>
        <taxon>Fungi incertae sedis</taxon>
        <taxon>Zoopagomycota</taxon>
        <taxon>Zoopagomycotina</taxon>
        <taxon>Zoopagomycetes</taxon>
        <taxon>Zoopagales</taxon>
        <taxon>Sigmoideomycetaceae</taxon>
        <taxon>Thamnocephalis</taxon>
    </lineage>
</organism>
<keyword evidence="2" id="KW-0812">Transmembrane</keyword>
<dbReference type="OrthoDB" id="1926781at2759"/>
<reference evidence="4" key="1">
    <citation type="journal article" date="2018" name="Nat. Microbiol.">
        <title>Leveraging single-cell genomics to expand the fungal tree of life.</title>
        <authorList>
            <person name="Ahrendt S.R."/>
            <person name="Quandt C.A."/>
            <person name="Ciobanu D."/>
            <person name="Clum A."/>
            <person name="Salamov A."/>
            <person name="Andreopoulos B."/>
            <person name="Cheng J.F."/>
            <person name="Woyke T."/>
            <person name="Pelin A."/>
            <person name="Henrissat B."/>
            <person name="Reynolds N.K."/>
            <person name="Benny G.L."/>
            <person name="Smith M.E."/>
            <person name="James T.Y."/>
            <person name="Grigoriev I.V."/>
        </authorList>
    </citation>
    <scope>NUCLEOTIDE SEQUENCE [LARGE SCALE GENOMIC DNA]</scope>
    <source>
        <strain evidence="4">RSA 1356</strain>
    </source>
</reference>
<keyword evidence="2" id="KW-1133">Transmembrane helix</keyword>